<dbReference type="OrthoDB" id="45287at2"/>
<dbReference type="InterPro" id="IPR027417">
    <property type="entry name" value="P-loop_NTPase"/>
</dbReference>
<dbReference type="InterPro" id="IPR003439">
    <property type="entry name" value="ABC_transporter-like_ATP-bd"/>
</dbReference>
<dbReference type="PROSITE" id="PS50893">
    <property type="entry name" value="ABC_TRANSPORTER_2"/>
    <property type="match status" value="1"/>
</dbReference>
<dbReference type="eggNOG" id="COG1120">
    <property type="taxonomic scope" value="Bacteria"/>
</dbReference>
<protein>
    <submittedName>
        <fullName evidence="4">ABC transporter, ATP-binding protein, putative</fullName>
    </submittedName>
</protein>
<evidence type="ECO:0000313" key="4">
    <source>
        <dbReference type="EMBL" id="ACJ75376.1"/>
    </source>
</evidence>
<keyword evidence="4" id="KW-0547">Nucleotide-binding</keyword>
<keyword evidence="5" id="KW-1185">Reference proteome</keyword>
<dbReference type="Proteomes" id="UP000002453">
    <property type="component" value="Chromosome"/>
</dbReference>
<dbReference type="CDD" id="cd00267">
    <property type="entry name" value="ABC_ATPase"/>
    <property type="match status" value="1"/>
</dbReference>
<organism evidence="4 5">
    <name type="scientific">Thermosipho africanus (strain TCF52B)</name>
    <dbReference type="NCBI Taxonomy" id="484019"/>
    <lineage>
        <taxon>Bacteria</taxon>
        <taxon>Thermotogati</taxon>
        <taxon>Thermotogota</taxon>
        <taxon>Thermotogae</taxon>
        <taxon>Thermotogales</taxon>
        <taxon>Fervidobacteriaceae</taxon>
        <taxon>Thermosipho</taxon>
    </lineage>
</organism>
<reference evidence="4 5" key="1">
    <citation type="journal article" date="2009" name="J. Bacteriol.">
        <title>The genome of Thermosipho africanus TCF52B: lateral genetic connections to the Firmicutes and Archaea.</title>
        <authorList>
            <person name="Nesboe C.L."/>
            <person name="Bapteste E."/>
            <person name="Curtis B."/>
            <person name="Dahle H."/>
            <person name="Lopez P."/>
            <person name="Macleod D."/>
            <person name="Dlutek M."/>
            <person name="Bowman S."/>
            <person name="Zhaxybayeva O."/>
            <person name="Birkeland N.-K."/>
            <person name="Doolittle W.F."/>
        </authorList>
    </citation>
    <scope>NUCLEOTIDE SEQUENCE [LARGE SCALE GENOMIC DNA]</scope>
    <source>
        <strain evidence="4 5">TCF52B</strain>
    </source>
</reference>
<evidence type="ECO:0000256" key="2">
    <source>
        <dbReference type="ARBA" id="ARBA00022448"/>
    </source>
</evidence>
<dbReference type="InterPro" id="IPR050086">
    <property type="entry name" value="MetN_ABC_transporter-like"/>
</dbReference>
<keyword evidence="4" id="KW-0067">ATP-binding</keyword>
<dbReference type="EMBL" id="CP001185">
    <property type="protein sequence ID" value="ACJ75376.1"/>
    <property type="molecule type" value="Genomic_DNA"/>
</dbReference>
<dbReference type="KEGG" id="taf:THA_917"/>
<proteinExistence type="inferred from homology"/>
<dbReference type="RefSeq" id="WP_012579876.1">
    <property type="nucleotide sequence ID" value="NC_011653.1"/>
</dbReference>
<evidence type="ECO:0000256" key="1">
    <source>
        <dbReference type="ARBA" id="ARBA00005417"/>
    </source>
</evidence>
<sequence length="239" mass="27509">MKNTKKVNLEAVDFSGFSNNVPLFENITFSLKEGEILVLYGPRGSSKSALLRSFSRLNEEVYDDIKYTGSAFVCQQDLFSYSIKEIRNLVLYVDTNFFEALDYLSFGEFLELATGNEMLSFDDYIPLLDDFGVLKALTDKFDTKLSTFYVLEKISALLFVAYLKKSKVIILDCILDHLDDEHLNKISKILRKNVVSNEKSLIIATRFFKRFLPLADLFISMKNGKIEFRGEPREYTIAR</sequence>
<name>B7IH12_THEAB</name>
<evidence type="ECO:0000259" key="3">
    <source>
        <dbReference type="PROSITE" id="PS50893"/>
    </source>
</evidence>
<dbReference type="HOGENOM" id="CLU_000604_1_22_0"/>
<gene>
    <name evidence="4" type="ordered locus">THA_917</name>
</gene>
<evidence type="ECO:0000313" key="5">
    <source>
        <dbReference type="Proteomes" id="UP000002453"/>
    </source>
</evidence>
<keyword evidence="2" id="KW-0813">Transport</keyword>
<dbReference type="PANTHER" id="PTHR43166">
    <property type="entry name" value="AMINO ACID IMPORT ATP-BINDING PROTEIN"/>
    <property type="match status" value="1"/>
</dbReference>
<feature type="domain" description="ABC transporter" evidence="3">
    <location>
        <begin position="7"/>
        <end position="237"/>
    </location>
</feature>
<dbReference type="Gene3D" id="3.40.50.300">
    <property type="entry name" value="P-loop containing nucleotide triphosphate hydrolases"/>
    <property type="match status" value="1"/>
</dbReference>
<dbReference type="STRING" id="484019.THA_917"/>
<dbReference type="SUPFAM" id="SSF52540">
    <property type="entry name" value="P-loop containing nucleoside triphosphate hydrolases"/>
    <property type="match status" value="1"/>
</dbReference>
<dbReference type="GO" id="GO:0005524">
    <property type="term" value="F:ATP binding"/>
    <property type="evidence" value="ECO:0007669"/>
    <property type="project" value="UniProtKB-KW"/>
</dbReference>
<comment type="similarity">
    <text evidence="1">Belongs to the ABC transporter superfamily.</text>
</comment>
<dbReference type="Pfam" id="PF00005">
    <property type="entry name" value="ABC_tran"/>
    <property type="match status" value="1"/>
</dbReference>
<dbReference type="AlphaFoldDB" id="B7IH12"/>
<dbReference type="PANTHER" id="PTHR43166:SF4">
    <property type="entry name" value="PHOSPHONATES IMPORT ATP-BINDING PROTEIN PHNC"/>
    <property type="match status" value="1"/>
</dbReference>
<accession>B7IH12</accession>
<dbReference type="GO" id="GO:0016887">
    <property type="term" value="F:ATP hydrolysis activity"/>
    <property type="evidence" value="ECO:0007669"/>
    <property type="project" value="InterPro"/>
</dbReference>